<evidence type="ECO:0000313" key="4">
    <source>
        <dbReference type="EMBL" id="KJK60736.1"/>
    </source>
</evidence>
<evidence type="ECO:0000256" key="2">
    <source>
        <dbReference type="SAM" id="Phobius"/>
    </source>
</evidence>
<feature type="transmembrane region" description="Helical" evidence="2">
    <location>
        <begin position="1015"/>
        <end position="1035"/>
    </location>
</feature>
<dbReference type="PANTHER" id="PTHR37544">
    <property type="entry name" value="SPRAY-RELATED"/>
    <property type="match status" value="1"/>
</dbReference>
<reference evidence="4 5" key="1">
    <citation type="submission" date="2015-02" db="EMBL/GenBank/DDBJ databases">
        <title>Draft genome sequence of Aspergillus parasiticus SU-1.</title>
        <authorList>
            <person name="Yu J."/>
            <person name="Fedorova N."/>
            <person name="Yin Y."/>
            <person name="Losada L."/>
            <person name="Zafar N."/>
            <person name="Taujale R."/>
            <person name="Ehrlich K.C."/>
            <person name="Bhatnagar D."/>
            <person name="Cleveland T.E."/>
            <person name="Bennett J.W."/>
            <person name="Nierman W.C."/>
        </authorList>
    </citation>
    <scope>NUCLEOTIDE SEQUENCE [LARGE SCALE GENOMIC DNA]</scope>
    <source>
        <strain evidence="5">ATCC 56775 / NRRL 5862 / SRRC 143 / SU-1</strain>
    </source>
</reference>
<dbReference type="Proteomes" id="UP000033540">
    <property type="component" value="Unassembled WGS sequence"/>
</dbReference>
<organism evidence="4 5">
    <name type="scientific">Aspergillus parasiticus (strain ATCC 56775 / NRRL 5862 / SRRC 143 / SU-1)</name>
    <dbReference type="NCBI Taxonomy" id="1403190"/>
    <lineage>
        <taxon>Eukaryota</taxon>
        <taxon>Fungi</taxon>
        <taxon>Dikarya</taxon>
        <taxon>Ascomycota</taxon>
        <taxon>Pezizomycotina</taxon>
        <taxon>Eurotiomycetes</taxon>
        <taxon>Eurotiomycetidae</taxon>
        <taxon>Eurotiales</taxon>
        <taxon>Aspergillaceae</taxon>
        <taxon>Aspergillus</taxon>
        <taxon>Aspergillus subgen. Circumdati</taxon>
    </lineage>
</organism>
<sequence>MGRLAKDNWKPTVNVVTWFLMTTAILCVLTRLGTKYWIFRRWTTDDYLSIVSVVLCAAQSLAISMATAYGYGEHYDRLSGTAVDSMLKSQYAAAILFITTMCFSKLSLIHFIWSVTPATSDRRIAIGLEIFTVLWAVTSVIASIFQCTPPRTWDYLSGHCVNNVYSDILHEDQGMLLTCEARALGGTILQQQTSCELGKERDIGQHLWASHIVSNTLETHSSSTEPLIKHSSVIAGIICQLIYVNKTINSEDPTFDTWSATVSTQLVQCLSVVTACSPQFKPFMDSLRSTGMRIDGLTSYNMASTKRHGLSSLRYHSTFHGSEVHELTPVRPVKDTYETTVTASGAISDGDADSQSSEAHIIREIRTFTVTETPWVLALDFSPGTRMLSCRVAIPYTEMVTMPDRDQARWPFRPATIERTELVWHPRDAWRPVPLRAPYLLTLAGFLLLTAIALEVCRQYNDRIGWLVRYKDASDLPTTVSVAYVIVPTAIALVVVNLWEFTSCDAMRLEPYFQLAKSRGASATVLFTNYSFCYGIFAPITAARNRHWIVLCVSLMSLVIRMLLPSLFAGMIVMGELSLTDAKIIETWPALVDLQTQEVWMAAESSGLSESSQDAEFLLLRSPHYAAAPASMPVDDENDTSMLRLNQTIYWANLTCVDTPLYGIMPTKHATNYTSLDDEQTISWNVRDISLPTLSDSTAGCSINLTLDSVAPTDTGRFQLGYWESSQPSRNSNTTSAFTGSGCGSPTLYGVVIEGDVLKNNSIKPSKAAVFACMATYHYAEAEVFIATNTSIVAAQIQQETVSNLSPAEFSIDKFENQFHVEPRAAGIQRFVNTTSSPSLLDTGSTSKFIALEEYQKRLRNLWNHRFLVTVNKMFDPTRPTKIRAEQQSVSVILQMLHDPAIHAEIMLCVASLLLSFLAFVYPRRPNFLRSDPGSIAAQCAIVANLFSPTIVLARPDTDFDQATTRQLIQWAKGLWCQWSGVSKERRLEIVSLDGNPVPLSTRKSRRKKDFMPHFLRLPLFFIECLSLAFVLALFGLALRYLRMDDPNSMTGPQLVLYVSMLFIPTIVASMISALLASVLRHLSVLEPWTQLQNGLVTAKQSLLMDYGCQTSFAVLWKCARRGPRRLVIISLACILDLFLTVVSGGLFEPQVKLHSTAASALFATYNLSTLSSQPNSPVLDSYSVIPSGITTDAPFLPWTTSSHSLVPIQIDGPESERTFYTALTRGIGVDLICESLPSSDSEIDGNSRKQYWRYTPFNSSMESACSVEAPWAASDYPEKFIHFMAPKGLSASTECEKSTLLVIARLNKTIGTSLNSDSTVALYCQPTIHIQDFMVQFDHSGHIEHYEAVPGGSITDALYQNASNILGQFNLAFTQSLKALPAQRNSSFYQYDWPGVLTARTIEKLNPKLDSMDTALLIDAVQLTYRTVFSTYFTLWRDLYLQRLPQSHSITIDGTVIQGVWGILPSTPSILIVIILVSLDVLLIVGVFVAYRGRFNGPRIPKSIGSLIPWIARSQMIRDFEGTHAWTEVQQREHLEELGRTYSVGTFPCPDGVSRIAVDYKDDEQVYEFHDMATPGVIPSESTAQEPQHGYQGVSRTPQGGPVDTICTDRR</sequence>
<evidence type="ECO:0000256" key="1">
    <source>
        <dbReference type="SAM" id="MobiDB-lite"/>
    </source>
</evidence>
<dbReference type="Pfam" id="PF20684">
    <property type="entry name" value="Fung_rhodopsin"/>
    <property type="match status" value="1"/>
</dbReference>
<keyword evidence="2" id="KW-0812">Transmembrane</keyword>
<dbReference type="InterPro" id="IPR049326">
    <property type="entry name" value="Rhodopsin_dom_fungi"/>
</dbReference>
<feature type="transmembrane region" description="Helical" evidence="2">
    <location>
        <begin position="91"/>
        <end position="113"/>
    </location>
</feature>
<feature type="transmembrane region" description="Helical" evidence="2">
    <location>
        <begin position="125"/>
        <end position="145"/>
    </location>
</feature>
<gene>
    <name evidence="4" type="ORF">P875_00053058</name>
</gene>
<feature type="transmembrane region" description="Helical" evidence="2">
    <location>
        <begin position="1471"/>
        <end position="1492"/>
    </location>
</feature>
<feature type="transmembrane region" description="Helical" evidence="2">
    <location>
        <begin position="549"/>
        <end position="574"/>
    </location>
</feature>
<evidence type="ECO:0000259" key="3">
    <source>
        <dbReference type="Pfam" id="PF20684"/>
    </source>
</evidence>
<feature type="domain" description="Rhodopsin" evidence="3">
    <location>
        <begin position="31"/>
        <end position="164"/>
    </location>
</feature>
<accession>A0A0F0I0M3</accession>
<feature type="region of interest" description="Disordered" evidence="1">
    <location>
        <begin position="1581"/>
        <end position="1612"/>
    </location>
</feature>
<feature type="transmembrane region" description="Helical" evidence="2">
    <location>
        <begin position="1055"/>
        <end position="1080"/>
    </location>
</feature>
<protein>
    <recommendedName>
        <fullName evidence="3">Rhodopsin domain-containing protein</fullName>
    </recommendedName>
</protein>
<keyword evidence="2" id="KW-1133">Transmembrane helix</keyword>
<dbReference type="Pfam" id="PF11915">
    <property type="entry name" value="DUF3433"/>
    <property type="match status" value="2"/>
</dbReference>
<feature type="transmembrane region" description="Helical" evidence="2">
    <location>
        <begin position="437"/>
        <end position="457"/>
    </location>
</feature>
<dbReference type="OrthoDB" id="3248909at2759"/>
<feature type="transmembrane region" description="Helical" evidence="2">
    <location>
        <begin position="1127"/>
        <end position="1148"/>
    </location>
</feature>
<dbReference type="InterPro" id="IPR021840">
    <property type="entry name" value="DUF3433"/>
</dbReference>
<proteinExistence type="predicted"/>
<feature type="transmembrane region" description="Helical" evidence="2">
    <location>
        <begin position="901"/>
        <end position="922"/>
    </location>
</feature>
<comment type="caution">
    <text evidence="4">The sequence shown here is derived from an EMBL/GenBank/DDBJ whole genome shotgun (WGS) entry which is preliminary data.</text>
</comment>
<name>A0A0F0I0M3_ASPPU</name>
<dbReference type="PANTHER" id="PTHR37544:SF3">
    <property type="entry name" value="SPRAY"/>
    <property type="match status" value="1"/>
</dbReference>
<dbReference type="STRING" id="1403190.A0A0F0I0M3"/>
<feature type="transmembrane region" description="Helical" evidence="2">
    <location>
        <begin position="478"/>
        <end position="499"/>
    </location>
</feature>
<evidence type="ECO:0000313" key="5">
    <source>
        <dbReference type="Proteomes" id="UP000033540"/>
    </source>
</evidence>
<dbReference type="EMBL" id="JZEE01000730">
    <property type="protein sequence ID" value="KJK60736.1"/>
    <property type="molecule type" value="Genomic_DNA"/>
</dbReference>
<feature type="transmembrane region" description="Helical" evidence="2">
    <location>
        <begin position="46"/>
        <end position="71"/>
    </location>
</feature>
<keyword evidence="2" id="KW-0472">Membrane</keyword>
<feature type="transmembrane region" description="Helical" evidence="2">
    <location>
        <begin position="519"/>
        <end position="537"/>
    </location>
</feature>
<feature type="transmembrane region" description="Helical" evidence="2">
    <location>
        <begin position="15"/>
        <end position="34"/>
    </location>
</feature>